<feature type="compositionally biased region" description="Low complexity" evidence="1">
    <location>
        <begin position="402"/>
        <end position="414"/>
    </location>
</feature>
<accession>A0A2C9LH77</accession>
<feature type="compositionally biased region" description="Basic and acidic residues" evidence="1">
    <location>
        <begin position="1"/>
        <end position="11"/>
    </location>
</feature>
<evidence type="ECO:0000313" key="3">
    <source>
        <dbReference type="Proteomes" id="UP000076420"/>
    </source>
</evidence>
<dbReference type="VEuPathDB" id="VectorBase:BGLB030933"/>
<dbReference type="Proteomes" id="UP000076420">
    <property type="component" value="Unassembled WGS sequence"/>
</dbReference>
<dbReference type="OrthoDB" id="6099087at2759"/>
<dbReference type="KEGG" id="bgt:106052997"/>
<reference evidence="2" key="1">
    <citation type="submission" date="2020-05" db="UniProtKB">
        <authorList>
            <consortium name="EnsemblMetazoa"/>
        </authorList>
    </citation>
    <scope>IDENTIFICATION</scope>
    <source>
        <strain evidence="2">BB02</strain>
    </source>
</reference>
<proteinExistence type="predicted"/>
<feature type="compositionally biased region" description="Polar residues" evidence="1">
    <location>
        <begin position="421"/>
        <end position="434"/>
    </location>
</feature>
<dbReference type="VEuPathDB" id="VectorBase:BGLAX_045355"/>
<organism evidence="2 3">
    <name type="scientific">Biomphalaria glabrata</name>
    <name type="common">Bloodfluke planorb</name>
    <name type="synonym">Freshwater snail</name>
    <dbReference type="NCBI Taxonomy" id="6526"/>
    <lineage>
        <taxon>Eukaryota</taxon>
        <taxon>Metazoa</taxon>
        <taxon>Spiralia</taxon>
        <taxon>Lophotrochozoa</taxon>
        <taxon>Mollusca</taxon>
        <taxon>Gastropoda</taxon>
        <taxon>Heterobranchia</taxon>
        <taxon>Euthyneura</taxon>
        <taxon>Panpulmonata</taxon>
        <taxon>Hygrophila</taxon>
        <taxon>Lymnaeoidea</taxon>
        <taxon>Planorbidae</taxon>
        <taxon>Biomphalaria</taxon>
    </lineage>
</organism>
<dbReference type="EnsemblMetazoa" id="BGLB030933-RA">
    <property type="protein sequence ID" value="BGLB030933-PA"/>
    <property type="gene ID" value="BGLB030933"/>
</dbReference>
<evidence type="ECO:0000256" key="1">
    <source>
        <dbReference type="SAM" id="MobiDB-lite"/>
    </source>
</evidence>
<feature type="region of interest" description="Disordered" evidence="1">
    <location>
        <begin position="493"/>
        <end position="535"/>
    </location>
</feature>
<protein>
    <submittedName>
        <fullName evidence="2">Uncharacterized protein</fullName>
    </submittedName>
</protein>
<sequence length="552" mass="60863">MFESQSKKEPKLVFSHKSQQNSTKSSGNEGTQIPRVALSVGGSAAGLQSQTLGGQNRTDVLNVGGSQQTQQYKMQERPLLEKQALQRQGVTLVQQESKLGEGVVKTSHVLANEKLSSNLNTLQVSDRKQVSDLQFQTLELKKDPESDKLIHTSNTEVKFIAKNNDPPIGHSHVHNNNVYKDVAYAEKAVAKPVSDDKNSSNTAKIEQFEGYSIYRGAREMTIGQIQTPETPKASTGSQLKATEVRPGETISMQKTDNEASVLRHPDKGVRAASAINSQQFKTLPNHSSLQYQKVQTIPHQIVYSEQGNQLREFRLVPLQQNRVQSYPQASGHGVAKALRLVPVNSDSGYAHTKVRMAAPTGKQRPQSYTAPPRYAVPVTWQTTVPGGYVTMQPDGNLFVVKPRSSSVSSRQSYRVEPDTPLSKQTTPSNNVRPKSILKNQAQPEVAPEWHQNARPIHIPRPQSIANPSAKTDQNYDFSAILKTNSDLVSYAKHKNDELPDPSSRTEDADAVSLRSEASHQSAPQKKSVKFNSQVRLHTEDHVSNVVTLSVPT</sequence>
<dbReference type="AlphaFoldDB" id="A0A2C9LH77"/>
<feature type="compositionally biased region" description="Polar residues" evidence="1">
    <location>
        <begin position="16"/>
        <end position="31"/>
    </location>
</feature>
<name>A0A2C9LH77_BIOGL</name>
<feature type="compositionally biased region" description="Polar residues" evidence="1">
    <location>
        <begin position="518"/>
        <end position="535"/>
    </location>
</feature>
<evidence type="ECO:0000313" key="2">
    <source>
        <dbReference type="EnsemblMetazoa" id="BGLB030933-PA"/>
    </source>
</evidence>
<feature type="compositionally biased region" description="Basic and acidic residues" evidence="1">
    <location>
        <begin position="493"/>
        <end position="507"/>
    </location>
</feature>
<gene>
    <name evidence="2" type="primary">106052997</name>
</gene>
<feature type="region of interest" description="Disordered" evidence="1">
    <location>
        <begin position="402"/>
        <end position="434"/>
    </location>
</feature>
<feature type="region of interest" description="Disordered" evidence="1">
    <location>
        <begin position="1"/>
        <end position="33"/>
    </location>
</feature>